<evidence type="ECO:0000256" key="1">
    <source>
        <dbReference type="SAM" id="MobiDB-lite"/>
    </source>
</evidence>
<evidence type="ECO:0000313" key="3">
    <source>
        <dbReference type="Proteomes" id="UP001163105"/>
    </source>
</evidence>
<name>A0AB34FXM6_9HYPO</name>
<evidence type="ECO:0000313" key="2">
    <source>
        <dbReference type="EMBL" id="KAJ6444147.1"/>
    </source>
</evidence>
<keyword evidence="3" id="KW-1185">Reference proteome</keyword>
<dbReference type="AlphaFoldDB" id="A0AB34FXM6"/>
<proteinExistence type="predicted"/>
<dbReference type="Proteomes" id="UP001163105">
    <property type="component" value="Unassembled WGS sequence"/>
</dbReference>
<sequence>MASEDSFVRIQHSATTSVPIADLPAQGGVIAGAEGDDDDDDQHSMPVALSCGTPDERTF</sequence>
<accession>A0AB34FXM6</accession>
<reference evidence="2" key="1">
    <citation type="submission" date="2023-01" db="EMBL/GenBank/DDBJ databases">
        <title>The growth and conidiation of Purpureocillium lavendulum are regulated by nitrogen source and histone H3K14 acetylation.</title>
        <authorList>
            <person name="Tang P."/>
            <person name="Han J."/>
            <person name="Zhang C."/>
            <person name="Tang P."/>
            <person name="Qi F."/>
            <person name="Zhang K."/>
            <person name="Liang L."/>
        </authorList>
    </citation>
    <scope>NUCLEOTIDE SEQUENCE</scope>
    <source>
        <strain evidence="2">YMF1.00683</strain>
    </source>
</reference>
<protein>
    <submittedName>
        <fullName evidence="2">Uncharacterized protein</fullName>
    </submittedName>
</protein>
<gene>
    <name evidence="2" type="ORF">O9K51_02541</name>
</gene>
<comment type="caution">
    <text evidence="2">The sequence shown here is derived from an EMBL/GenBank/DDBJ whole genome shotgun (WGS) entry which is preliminary data.</text>
</comment>
<organism evidence="2 3">
    <name type="scientific">Purpureocillium lavendulum</name>
    <dbReference type="NCBI Taxonomy" id="1247861"/>
    <lineage>
        <taxon>Eukaryota</taxon>
        <taxon>Fungi</taxon>
        <taxon>Dikarya</taxon>
        <taxon>Ascomycota</taxon>
        <taxon>Pezizomycotina</taxon>
        <taxon>Sordariomycetes</taxon>
        <taxon>Hypocreomycetidae</taxon>
        <taxon>Hypocreales</taxon>
        <taxon>Ophiocordycipitaceae</taxon>
        <taxon>Purpureocillium</taxon>
    </lineage>
</organism>
<dbReference type="EMBL" id="JAQHRD010000002">
    <property type="protein sequence ID" value="KAJ6444147.1"/>
    <property type="molecule type" value="Genomic_DNA"/>
</dbReference>
<feature type="region of interest" description="Disordered" evidence="1">
    <location>
        <begin position="1"/>
        <end position="59"/>
    </location>
</feature>